<evidence type="ECO:0000256" key="1">
    <source>
        <dbReference type="ARBA" id="ARBA00004062"/>
    </source>
</evidence>
<dbReference type="Gene3D" id="2.30.30.140">
    <property type="match status" value="1"/>
</dbReference>
<dbReference type="EMBL" id="KZ308680">
    <property type="protein sequence ID" value="KAG8233006.1"/>
    <property type="molecule type" value="Genomic_DNA"/>
</dbReference>
<keyword evidence="10" id="KW-0804">Transcription</keyword>
<evidence type="ECO:0000256" key="7">
    <source>
        <dbReference type="ARBA" id="ARBA00022833"/>
    </source>
</evidence>
<keyword evidence="8" id="KW-0805">Transcription regulation</keyword>
<evidence type="ECO:0000256" key="10">
    <source>
        <dbReference type="ARBA" id="ARBA00023163"/>
    </source>
</evidence>
<keyword evidence="4" id="KW-0678">Repressor</keyword>
<evidence type="ECO:0000313" key="16">
    <source>
        <dbReference type="EMBL" id="KAG8233006.1"/>
    </source>
</evidence>
<dbReference type="Pfam" id="PF01585">
    <property type="entry name" value="G-patch"/>
    <property type="match status" value="1"/>
</dbReference>
<dbReference type="OrthoDB" id="5842926at2759"/>
<sequence length="552" mass="61505">MEKQSEESLKQSLSEYENQLDQVSKALSITPLGQQEALKSLQADIQEVIRLTKENLLSLKKKELLGVLSDIESQAVPEEDPLKAEYELFKAEIDNAETNCDSKDCYLEDVSNDAHDITDELKSLEGMRCQVPHTHEWGETTYHNAIIAQVEPHEDGVSSVDQIQIKVIFINPTHREMMPCPYFLEGNCRFTDDKCHYSHGELVQLSSLKEFKEPDFSQIGVGSRVLAKRPDGLWHRAVVTNCPETHDENKGAHEGWAVRFESSGKTADIGLEDLLLLDDLVLSSSSSSDESSDEAEEVRVDEALVQQSLIREPQEGALGAWERHTRGIGSRLMSKMGYIVGTGLGKQGEGRIEPVPAVVLPAGKSLDHCMELREQGWETDPTKTGGAGMKRGKKKWRGRGKGRGKKYQQGKEHGGNPVPESNVFDFINSHLASRKNDGHYSNKQKDAGPSLSARLSIESSHNLRVTGLRLEEDIKKAEKDIYKIKDSLARHGALELNANPATTTSKNVNPQVLRLRKALAVKEAELMKLKEEECGVTREQGKRSAHKKLTIF</sequence>
<dbReference type="CDD" id="cd20384">
    <property type="entry name" value="Tudor_ZGPAT"/>
    <property type="match status" value="1"/>
</dbReference>
<comment type="function">
    <text evidence="1">Transcription repressor.</text>
</comment>
<keyword evidence="7 12" id="KW-0862">Zinc</keyword>
<evidence type="ECO:0000256" key="5">
    <source>
        <dbReference type="ARBA" id="ARBA00022723"/>
    </source>
</evidence>
<dbReference type="Gene3D" id="2.30.30.1190">
    <property type="match status" value="1"/>
</dbReference>
<evidence type="ECO:0000259" key="14">
    <source>
        <dbReference type="PROSITE" id="PS50103"/>
    </source>
</evidence>
<evidence type="ECO:0000256" key="11">
    <source>
        <dbReference type="ARBA" id="ARBA00023242"/>
    </source>
</evidence>
<keyword evidence="11" id="KW-0539">Nucleus</keyword>
<dbReference type="InterPro" id="IPR000467">
    <property type="entry name" value="G_patch_dom"/>
</dbReference>
<organism evidence="16 17">
    <name type="scientific">Ladona fulva</name>
    <name type="common">Scarce chaser dragonfly</name>
    <name type="synonym">Libellula fulva</name>
    <dbReference type="NCBI Taxonomy" id="123851"/>
    <lineage>
        <taxon>Eukaryota</taxon>
        <taxon>Metazoa</taxon>
        <taxon>Ecdysozoa</taxon>
        <taxon>Arthropoda</taxon>
        <taxon>Hexapoda</taxon>
        <taxon>Insecta</taxon>
        <taxon>Pterygota</taxon>
        <taxon>Palaeoptera</taxon>
        <taxon>Odonata</taxon>
        <taxon>Epiprocta</taxon>
        <taxon>Anisoptera</taxon>
        <taxon>Libelluloidea</taxon>
        <taxon>Libellulidae</taxon>
        <taxon>Ladona</taxon>
    </lineage>
</organism>
<feature type="domain" description="G-patch" evidence="15">
    <location>
        <begin position="325"/>
        <end position="371"/>
    </location>
</feature>
<evidence type="ECO:0000256" key="4">
    <source>
        <dbReference type="ARBA" id="ARBA00022491"/>
    </source>
</evidence>
<evidence type="ECO:0000313" key="17">
    <source>
        <dbReference type="Proteomes" id="UP000792457"/>
    </source>
</evidence>
<dbReference type="Proteomes" id="UP000792457">
    <property type="component" value="Unassembled WGS sequence"/>
</dbReference>
<dbReference type="PANTHER" id="PTHR46297">
    <property type="entry name" value="ZINC FINGER CCCH-TYPE WITH G PATCH DOMAIN-CONTAINING PROTEIN"/>
    <property type="match status" value="1"/>
</dbReference>
<evidence type="ECO:0000256" key="8">
    <source>
        <dbReference type="ARBA" id="ARBA00023015"/>
    </source>
</evidence>
<comment type="caution">
    <text evidence="16">The sequence shown here is derived from an EMBL/GenBank/DDBJ whole genome shotgun (WGS) entry which is preliminary data.</text>
</comment>
<dbReference type="SMART" id="SM00356">
    <property type="entry name" value="ZnF_C3H1"/>
    <property type="match status" value="1"/>
</dbReference>
<evidence type="ECO:0000256" key="3">
    <source>
        <dbReference type="ARBA" id="ARBA00022414"/>
    </source>
</evidence>
<evidence type="ECO:0000256" key="6">
    <source>
        <dbReference type="ARBA" id="ARBA00022771"/>
    </source>
</evidence>
<dbReference type="GO" id="GO:0008270">
    <property type="term" value="F:zinc ion binding"/>
    <property type="evidence" value="ECO:0007669"/>
    <property type="project" value="UniProtKB-KW"/>
</dbReference>
<gene>
    <name evidence="16" type="ORF">J437_LFUL013795</name>
</gene>
<feature type="domain" description="C3H1-type" evidence="14">
    <location>
        <begin position="175"/>
        <end position="202"/>
    </location>
</feature>
<evidence type="ECO:0000256" key="12">
    <source>
        <dbReference type="PROSITE-ProRule" id="PRU00723"/>
    </source>
</evidence>
<dbReference type="InterPro" id="IPR000571">
    <property type="entry name" value="Znf_CCCH"/>
</dbReference>
<accession>A0A8K0KFD3</accession>
<dbReference type="PROSITE" id="PS50174">
    <property type="entry name" value="G_PATCH"/>
    <property type="match status" value="1"/>
</dbReference>
<dbReference type="SMART" id="SM00443">
    <property type="entry name" value="G_patch"/>
    <property type="match status" value="1"/>
</dbReference>
<dbReference type="PANTHER" id="PTHR46297:SF1">
    <property type="entry name" value="ZINC FINGER CCCH-TYPE WITH G PATCH DOMAIN-CONTAINING PROTEIN"/>
    <property type="match status" value="1"/>
</dbReference>
<keyword evidence="17" id="KW-1185">Reference proteome</keyword>
<dbReference type="GO" id="GO:0005634">
    <property type="term" value="C:nucleus"/>
    <property type="evidence" value="ECO:0007669"/>
    <property type="project" value="UniProtKB-SubCell"/>
</dbReference>
<evidence type="ECO:0000256" key="13">
    <source>
        <dbReference type="SAM" id="MobiDB-lite"/>
    </source>
</evidence>
<feature type="zinc finger region" description="C3H1-type" evidence="12">
    <location>
        <begin position="175"/>
        <end position="202"/>
    </location>
</feature>
<feature type="compositionally biased region" description="Basic residues" evidence="13">
    <location>
        <begin position="390"/>
        <end position="408"/>
    </location>
</feature>
<dbReference type="GO" id="GO:0000978">
    <property type="term" value="F:RNA polymerase II cis-regulatory region sequence-specific DNA binding"/>
    <property type="evidence" value="ECO:0007669"/>
    <property type="project" value="TreeGrafter"/>
</dbReference>
<proteinExistence type="predicted"/>
<name>A0A8K0KFD3_LADFU</name>
<reference evidence="16" key="2">
    <citation type="submission" date="2017-10" db="EMBL/GenBank/DDBJ databases">
        <title>Ladona fulva Genome sequencing and assembly.</title>
        <authorList>
            <person name="Murali S."/>
            <person name="Richards S."/>
            <person name="Bandaranaike D."/>
            <person name="Bellair M."/>
            <person name="Blankenburg K."/>
            <person name="Chao H."/>
            <person name="Dinh H."/>
            <person name="Doddapaneni H."/>
            <person name="Dugan-Rocha S."/>
            <person name="Elkadiri S."/>
            <person name="Gnanaolivu R."/>
            <person name="Hernandez B."/>
            <person name="Skinner E."/>
            <person name="Javaid M."/>
            <person name="Lee S."/>
            <person name="Li M."/>
            <person name="Ming W."/>
            <person name="Munidasa M."/>
            <person name="Muniz J."/>
            <person name="Nguyen L."/>
            <person name="Hughes D."/>
            <person name="Osuji N."/>
            <person name="Pu L.-L."/>
            <person name="Puazo M."/>
            <person name="Qu C."/>
            <person name="Quiroz J."/>
            <person name="Raj R."/>
            <person name="Weissenberger G."/>
            <person name="Xin Y."/>
            <person name="Zou X."/>
            <person name="Han Y."/>
            <person name="Worley K."/>
            <person name="Muzny D."/>
            <person name="Gibbs R."/>
        </authorList>
    </citation>
    <scope>NUCLEOTIDE SEQUENCE</scope>
    <source>
        <strain evidence="16">Sampled in the wild</strain>
    </source>
</reference>
<keyword evidence="9" id="KW-0238">DNA-binding</keyword>
<keyword evidence="5 12" id="KW-0479">Metal-binding</keyword>
<feature type="region of interest" description="Disordered" evidence="13">
    <location>
        <begin position="378"/>
        <end position="423"/>
    </location>
</feature>
<reference evidence="16" key="1">
    <citation type="submission" date="2013-04" db="EMBL/GenBank/DDBJ databases">
        <authorList>
            <person name="Qu J."/>
            <person name="Murali S.C."/>
            <person name="Bandaranaike D."/>
            <person name="Bellair M."/>
            <person name="Blankenburg K."/>
            <person name="Chao H."/>
            <person name="Dinh H."/>
            <person name="Doddapaneni H."/>
            <person name="Downs B."/>
            <person name="Dugan-Rocha S."/>
            <person name="Elkadiri S."/>
            <person name="Gnanaolivu R.D."/>
            <person name="Hernandez B."/>
            <person name="Javaid M."/>
            <person name="Jayaseelan J.C."/>
            <person name="Lee S."/>
            <person name="Li M."/>
            <person name="Ming W."/>
            <person name="Munidasa M."/>
            <person name="Muniz J."/>
            <person name="Nguyen L."/>
            <person name="Ongeri F."/>
            <person name="Osuji N."/>
            <person name="Pu L.-L."/>
            <person name="Puazo M."/>
            <person name="Qu C."/>
            <person name="Quiroz J."/>
            <person name="Raj R."/>
            <person name="Weissenberger G."/>
            <person name="Xin Y."/>
            <person name="Zou X."/>
            <person name="Han Y."/>
            <person name="Richards S."/>
            <person name="Worley K."/>
            <person name="Muzny D."/>
            <person name="Gibbs R."/>
        </authorList>
    </citation>
    <scope>NUCLEOTIDE SEQUENCE</scope>
    <source>
        <strain evidence="16">Sampled in the wild</strain>
    </source>
</reference>
<dbReference type="GO" id="GO:0001227">
    <property type="term" value="F:DNA-binding transcription repressor activity, RNA polymerase II-specific"/>
    <property type="evidence" value="ECO:0007669"/>
    <property type="project" value="TreeGrafter"/>
</dbReference>
<dbReference type="PROSITE" id="PS50103">
    <property type="entry name" value="ZF_C3H1"/>
    <property type="match status" value="1"/>
</dbReference>
<protein>
    <recommendedName>
        <fullName evidence="3">Zinc finger CCCH-type with G patch domain-containing protein</fullName>
    </recommendedName>
</protein>
<comment type="subcellular location">
    <subcellularLocation>
        <location evidence="2">Nucleus</location>
    </subcellularLocation>
</comment>
<evidence type="ECO:0000256" key="2">
    <source>
        <dbReference type="ARBA" id="ARBA00004123"/>
    </source>
</evidence>
<keyword evidence="6 12" id="KW-0863">Zinc-finger</keyword>
<dbReference type="AlphaFoldDB" id="A0A8K0KFD3"/>
<evidence type="ECO:0000256" key="9">
    <source>
        <dbReference type="ARBA" id="ARBA00023125"/>
    </source>
</evidence>
<evidence type="ECO:0000259" key="15">
    <source>
        <dbReference type="PROSITE" id="PS50174"/>
    </source>
</evidence>